<dbReference type="Proteomes" id="UP001597018">
    <property type="component" value="Unassembled WGS sequence"/>
</dbReference>
<accession>A0ABW3FY44</accession>
<dbReference type="InterPro" id="IPR050679">
    <property type="entry name" value="Bact_HTH_transcr_reg"/>
</dbReference>
<dbReference type="InterPro" id="IPR028978">
    <property type="entry name" value="Chorismate_lyase_/UTRA_dom_sf"/>
</dbReference>
<dbReference type="PROSITE" id="PS50949">
    <property type="entry name" value="HTH_GNTR"/>
    <property type="match status" value="1"/>
</dbReference>
<dbReference type="EMBL" id="JBHTIW010000032">
    <property type="protein sequence ID" value="MFD0923357.1"/>
    <property type="molecule type" value="Genomic_DNA"/>
</dbReference>
<evidence type="ECO:0000256" key="1">
    <source>
        <dbReference type="ARBA" id="ARBA00023015"/>
    </source>
</evidence>
<sequence length="250" mass="27806">MAIDATDVAALFHSSSGSAPAYQRLKDLVSEQIATGRWTEGEMLPSESRLVESLGLSRMTINRALRELSAAGLVVRTAGVGTFVAAHKGSSALFEVRNIADEVHHRGHRHRTEVAFVREEPADAPVRRLFDLPEGRPVFHSLVVHYEQDVAIQLEDRLVNPELAPEYLAQDFTTRTPNDYLSRIAPLGRGEHVVEAVLATPDECERLDIDAGEPCLLIRRRTWSQDRLVSAARLLHPGSRYRLEGTFESP</sequence>
<dbReference type="NCBIfam" id="TIGR02018">
    <property type="entry name" value="his_ut_repres"/>
    <property type="match status" value="1"/>
</dbReference>
<proteinExistence type="predicted"/>
<dbReference type="InterPro" id="IPR010248">
    <property type="entry name" value="His_ut_repres"/>
</dbReference>
<dbReference type="InterPro" id="IPR036388">
    <property type="entry name" value="WH-like_DNA-bd_sf"/>
</dbReference>
<dbReference type="InterPro" id="IPR000524">
    <property type="entry name" value="Tscrpt_reg_HTH_GntR"/>
</dbReference>
<dbReference type="CDD" id="cd07377">
    <property type="entry name" value="WHTH_GntR"/>
    <property type="match status" value="1"/>
</dbReference>
<comment type="caution">
    <text evidence="6">The sequence shown here is derived from an EMBL/GenBank/DDBJ whole genome shotgun (WGS) entry which is preliminary data.</text>
</comment>
<evidence type="ECO:0000313" key="6">
    <source>
        <dbReference type="EMBL" id="MFD0923357.1"/>
    </source>
</evidence>
<name>A0ABW3FY44_9PSEU</name>
<dbReference type="SMART" id="SM00345">
    <property type="entry name" value="HTH_GNTR"/>
    <property type="match status" value="1"/>
</dbReference>
<dbReference type="Gene3D" id="3.40.1410.10">
    <property type="entry name" value="Chorismate lyase-like"/>
    <property type="match status" value="1"/>
</dbReference>
<dbReference type="Gene3D" id="1.10.10.10">
    <property type="entry name" value="Winged helix-like DNA-binding domain superfamily/Winged helix DNA-binding domain"/>
    <property type="match status" value="1"/>
</dbReference>
<organism evidence="6 7">
    <name type="scientific">Saccharopolyspora rosea</name>
    <dbReference type="NCBI Taxonomy" id="524884"/>
    <lineage>
        <taxon>Bacteria</taxon>
        <taxon>Bacillati</taxon>
        <taxon>Actinomycetota</taxon>
        <taxon>Actinomycetes</taxon>
        <taxon>Pseudonocardiales</taxon>
        <taxon>Pseudonocardiaceae</taxon>
        <taxon>Saccharopolyspora</taxon>
    </lineage>
</organism>
<feature type="domain" description="HTH gntR-type" evidence="5">
    <location>
        <begin position="19"/>
        <end position="87"/>
    </location>
</feature>
<dbReference type="RefSeq" id="WP_263248423.1">
    <property type="nucleotide sequence ID" value="NZ_BAABLT010000049.1"/>
</dbReference>
<dbReference type="SUPFAM" id="SSF46785">
    <property type="entry name" value="Winged helix' DNA-binding domain"/>
    <property type="match status" value="1"/>
</dbReference>
<dbReference type="InterPro" id="IPR036390">
    <property type="entry name" value="WH_DNA-bd_sf"/>
</dbReference>
<dbReference type="PANTHER" id="PTHR44846">
    <property type="entry name" value="MANNOSYL-D-GLYCERATE TRANSPORT/METABOLISM SYSTEM REPRESSOR MNGR-RELATED"/>
    <property type="match status" value="1"/>
</dbReference>
<keyword evidence="7" id="KW-1185">Reference proteome</keyword>
<keyword evidence="3" id="KW-0804">Transcription</keyword>
<evidence type="ECO:0000313" key="7">
    <source>
        <dbReference type="Proteomes" id="UP001597018"/>
    </source>
</evidence>
<dbReference type="Pfam" id="PF07702">
    <property type="entry name" value="UTRA"/>
    <property type="match status" value="1"/>
</dbReference>
<dbReference type="InterPro" id="IPR011663">
    <property type="entry name" value="UTRA"/>
</dbReference>
<evidence type="ECO:0000256" key="4">
    <source>
        <dbReference type="NCBIfam" id="TIGR02018"/>
    </source>
</evidence>
<dbReference type="SMART" id="SM00866">
    <property type="entry name" value="UTRA"/>
    <property type="match status" value="1"/>
</dbReference>
<evidence type="ECO:0000256" key="3">
    <source>
        <dbReference type="ARBA" id="ARBA00023163"/>
    </source>
</evidence>
<dbReference type="Pfam" id="PF00392">
    <property type="entry name" value="GntR"/>
    <property type="match status" value="1"/>
</dbReference>
<evidence type="ECO:0000259" key="5">
    <source>
        <dbReference type="PROSITE" id="PS50949"/>
    </source>
</evidence>
<dbReference type="PANTHER" id="PTHR44846:SF16">
    <property type="entry name" value="TRANSCRIPTIONAL REGULATOR PHNF-RELATED"/>
    <property type="match status" value="1"/>
</dbReference>
<keyword evidence="1" id="KW-0805">Transcription regulation</keyword>
<gene>
    <name evidence="6" type="primary">hutC</name>
    <name evidence="6" type="ORF">ACFQ16_26745</name>
</gene>
<reference evidence="7" key="1">
    <citation type="journal article" date="2019" name="Int. J. Syst. Evol. Microbiol.">
        <title>The Global Catalogue of Microorganisms (GCM) 10K type strain sequencing project: providing services to taxonomists for standard genome sequencing and annotation.</title>
        <authorList>
            <consortium name="The Broad Institute Genomics Platform"/>
            <consortium name="The Broad Institute Genome Sequencing Center for Infectious Disease"/>
            <person name="Wu L."/>
            <person name="Ma J."/>
        </authorList>
    </citation>
    <scope>NUCLEOTIDE SEQUENCE [LARGE SCALE GENOMIC DNA]</scope>
    <source>
        <strain evidence="7">CCUG 56401</strain>
    </source>
</reference>
<keyword evidence="2" id="KW-0238">DNA-binding</keyword>
<evidence type="ECO:0000256" key="2">
    <source>
        <dbReference type="ARBA" id="ARBA00023125"/>
    </source>
</evidence>
<protein>
    <recommendedName>
        <fullName evidence="4">Histidine utilization repressor</fullName>
    </recommendedName>
</protein>
<dbReference type="SUPFAM" id="SSF64288">
    <property type="entry name" value="Chorismate lyase-like"/>
    <property type="match status" value="1"/>
</dbReference>
<dbReference type="PRINTS" id="PR00035">
    <property type="entry name" value="HTHGNTR"/>
</dbReference>